<protein>
    <submittedName>
        <fullName evidence="3">Predicted protein</fullName>
    </submittedName>
</protein>
<dbReference type="EMBL" id="GG738872">
    <property type="protein sequence ID" value="EFC43694.1"/>
    <property type="molecule type" value="Genomic_DNA"/>
</dbReference>
<sequence>MIAFVLTLFFLLLLIIWLFGSRLLSVLDRSGKVIFHGNLRSSSDQNNNNNNIKLNNNNNNNNNMGDADDERRNYQQQRKRIAITIDDVPWKYSLPKPLKKQGLKLETSIAEICSVMEKLGDCCATLMMIGSYATRNLKHDEELTSKFVEWIDDGLIELANHGMTNSRHASLSREKLREEIVQNETTLNDLLLTRVNAKRVTPLESVLTKFYRPGHGFFTNEMIELVDQLGYRIVLGNIYSFDPQIPVWWLNFVNIVMVSYLYDILKFISFGYFATNDDQAIVILHDRPWTAKLLNYLVPFLKWRGYDIVSLSEIVTKN</sequence>
<evidence type="ECO:0000313" key="3">
    <source>
        <dbReference type="EMBL" id="EFC43694.1"/>
    </source>
</evidence>
<proteinExistence type="predicted"/>
<reference evidence="3 4" key="1">
    <citation type="journal article" date="2010" name="Cell">
        <title>The genome of Naegleria gruberi illuminates early eukaryotic versatility.</title>
        <authorList>
            <person name="Fritz-Laylin L.K."/>
            <person name="Prochnik S.E."/>
            <person name="Ginger M.L."/>
            <person name="Dacks J.B."/>
            <person name="Carpenter M.L."/>
            <person name="Field M.C."/>
            <person name="Kuo A."/>
            <person name="Paredez A."/>
            <person name="Chapman J."/>
            <person name="Pham J."/>
            <person name="Shu S."/>
            <person name="Neupane R."/>
            <person name="Cipriano M."/>
            <person name="Mancuso J."/>
            <person name="Tu H."/>
            <person name="Salamov A."/>
            <person name="Lindquist E."/>
            <person name="Shapiro H."/>
            <person name="Lucas S."/>
            <person name="Grigoriev I.V."/>
            <person name="Cande W.Z."/>
            <person name="Fulton C."/>
            <person name="Rokhsar D.S."/>
            <person name="Dawson S.C."/>
        </authorList>
    </citation>
    <scope>NUCLEOTIDE SEQUENCE [LARGE SCALE GENOMIC DNA]</scope>
    <source>
        <strain evidence="3 4">NEG-M</strain>
    </source>
</reference>
<dbReference type="OrthoDB" id="407355at2759"/>
<dbReference type="GO" id="GO:0005975">
    <property type="term" value="P:carbohydrate metabolic process"/>
    <property type="evidence" value="ECO:0007669"/>
    <property type="project" value="InterPro"/>
</dbReference>
<evidence type="ECO:0000313" key="4">
    <source>
        <dbReference type="Proteomes" id="UP000006671"/>
    </source>
</evidence>
<evidence type="ECO:0000259" key="2">
    <source>
        <dbReference type="PROSITE" id="PS51677"/>
    </source>
</evidence>
<name>D2VHK4_NAEGR</name>
<feature type="compositionally biased region" description="Low complexity" evidence="1">
    <location>
        <begin position="46"/>
        <end position="63"/>
    </location>
</feature>
<dbReference type="GO" id="GO:0004099">
    <property type="term" value="F:chitin deacetylase activity"/>
    <property type="evidence" value="ECO:0007669"/>
    <property type="project" value="UniProtKB-ARBA"/>
</dbReference>
<dbReference type="InterPro" id="IPR002509">
    <property type="entry name" value="NODB_dom"/>
</dbReference>
<dbReference type="PANTHER" id="PTHR10587:SF137">
    <property type="entry name" value="4-DEOXY-4-FORMAMIDO-L-ARABINOSE-PHOSPHOUNDECAPRENOL DEFORMYLASE ARND-RELATED"/>
    <property type="match status" value="1"/>
</dbReference>
<dbReference type="PANTHER" id="PTHR10587">
    <property type="entry name" value="GLYCOSYL TRANSFERASE-RELATED"/>
    <property type="match status" value="1"/>
</dbReference>
<dbReference type="PROSITE" id="PS51677">
    <property type="entry name" value="NODB"/>
    <property type="match status" value="1"/>
</dbReference>
<dbReference type="VEuPathDB" id="AmoebaDB:NAEGRDRAFT_68357"/>
<feature type="region of interest" description="Disordered" evidence="1">
    <location>
        <begin position="45"/>
        <end position="72"/>
    </location>
</feature>
<keyword evidence="4" id="KW-1185">Reference proteome</keyword>
<dbReference type="AlphaFoldDB" id="D2VHK4"/>
<gene>
    <name evidence="3" type="ORF">NAEGRDRAFT_68357</name>
</gene>
<dbReference type="InterPro" id="IPR011330">
    <property type="entry name" value="Glyco_hydro/deAcase_b/a-brl"/>
</dbReference>
<dbReference type="OMA" id="DERRNYQ"/>
<evidence type="ECO:0000256" key="1">
    <source>
        <dbReference type="SAM" id="MobiDB-lite"/>
    </source>
</evidence>
<dbReference type="RefSeq" id="XP_002676438.1">
    <property type="nucleotide sequence ID" value="XM_002676392.1"/>
</dbReference>
<dbReference type="STRING" id="5762.D2VHK4"/>
<dbReference type="Proteomes" id="UP000006671">
    <property type="component" value="Unassembled WGS sequence"/>
</dbReference>
<dbReference type="Gene3D" id="3.20.20.370">
    <property type="entry name" value="Glycoside hydrolase/deacetylase"/>
    <property type="match status" value="1"/>
</dbReference>
<dbReference type="InterPro" id="IPR050248">
    <property type="entry name" value="Polysacc_deacetylase_ArnD"/>
</dbReference>
<dbReference type="SUPFAM" id="SSF88713">
    <property type="entry name" value="Glycoside hydrolase/deacetylase"/>
    <property type="match status" value="1"/>
</dbReference>
<dbReference type="CDD" id="cd10958">
    <property type="entry name" value="CE4_NodB_like_2"/>
    <property type="match status" value="1"/>
</dbReference>
<organism evidence="4">
    <name type="scientific">Naegleria gruberi</name>
    <name type="common">Amoeba</name>
    <dbReference type="NCBI Taxonomy" id="5762"/>
    <lineage>
        <taxon>Eukaryota</taxon>
        <taxon>Discoba</taxon>
        <taxon>Heterolobosea</taxon>
        <taxon>Tetramitia</taxon>
        <taxon>Eutetramitia</taxon>
        <taxon>Vahlkampfiidae</taxon>
        <taxon>Naegleria</taxon>
    </lineage>
</organism>
<dbReference type="KEGG" id="ngr:NAEGRDRAFT_68357"/>
<accession>D2VHK4</accession>
<dbReference type="InParanoid" id="D2VHK4"/>
<dbReference type="Pfam" id="PF01522">
    <property type="entry name" value="Polysacc_deac_1"/>
    <property type="match status" value="1"/>
</dbReference>
<feature type="domain" description="NodB homology" evidence="2">
    <location>
        <begin position="79"/>
        <end position="309"/>
    </location>
</feature>
<dbReference type="GeneID" id="8862200"/>